<proteinExistence type="predicted"/>
<name>A0AAD8CB28_BIOPF</name>
<keyword evidence="2" id="KW-1185">Reference proteome</keyword>
<reference evidence="1" key="1">
    <citation type="journal article" date="2023" name="PLoS Negl. Trop. Dis.">
        <title>A genome sequence for Biomphalaria pfeifferi, the major vector snail for the human-infecting parasite Schistosoma mansoni.</title>
        <authorList>
            <person name="Bu L."/>
            <person name="Lu L."/>
            <person name="Laidemitt M.R."/>
            <person name="Zhang S.M."/>
            <person name="Mutuku M."/>
            <person name="Mkoji G."/>
            <person name="Steinauer M."/>
            <person name="Loker E.S."/>
        </authorList>
    </citation>
    <scope>NUCLEOTIDE SEQUENCE</scope>
    <source>
        <strain evidence="1">KasaAsao</strain>
    </source>
</reference>
<gene>
    <name evidence="1" type="ORF">Bpfe_001504</name>
</gene>
<sequence length="116" mass="12368">MTAWSSCDSIPHWVDYDKLKLSPSPPFPVDNGEHDLSPPGNFVLKVNNGLPPPIESPLYAYASLGTIITLHLLPTVSQRRLAAPLEASCQCTSTSALGRVIGGGTAGDVHAFHFTE</sequence>
<accession>A0AAD8CB28</accession>
<comment type="caution">
    <text evidence="1">The sequence shown here is derived from an EMBL/GenBank/DDBJ whole genome shotgun (WGS) entry which is preliminary data.</text>
</comment>
<dbReference type="AlphaFoldDB" id="A0AAD8CB28"/>
<reference evidence="1" key="2">
    <citation type="submission" date="2023-04" db="EMBL/GenBank/DDBJ databases">
        <authorList>
            <person name="Bu L."/>
            <person name="Lu L."/>
            <person name="Laidemitt M.R."/>
            <person name="Zhang S.M."/>
            <person name="Mutuku M."/>
            <person name="Mkoji G."/>
            <person name="Steinauer M."/>
            <person name="Loker E.S."/>
        </authorList>
    </citation>
    <scope>NUCLEOTIDE SEQUENCE</scope>
    <source>
        <strain evidence="1">KasaAsao</strain>
        <tissue evidence="1">Whole Snail</tissue>
    </source>
</reference>
<evidence type="ECO:0000313" key="1">
    <source>
        <dbReference type="EMBL" id="KAK0069322.1"/>
    </source>
</evidence>
<dbReference type="Proteomes" id="UP001233172">
    <property type="component" value="Unassembled WGS sequence"/>
</dbReference>
<organism evidence="1 2">
    <name type="scientific">Biomphalaria pfeifferi</name>
    <name type="common">Bloodfluke planorb</name>
    <name type="synonym">Freshwater snail</name>
    <dbReference type="NCBI Taxonomy" id="112525"/>
    <lineage>
        <taxon>Eukaryota</taxon>
        <taxon>Metazoa</taxon>
        <taxon>Spiralia</taxon>
        <taxon>Lophotrochozoa</taxon>
        <taxon>Mollusca</taxon>
        <taxon>Gastropoda</taxon>
        <taxon>Heterobranchia</taxon>
        <taxon>Euthyneura</taxon>
        <taxon>Panpulmonata</taxon>
        <taxon>Hygrophila</taxon>
        <taxon>Lymnaeoidea</taxon>
        <taxon>Planorbidae</taxon>
        <taxon>Biomphalaria</taxon>
    </lineage>
</organism>
<evidence type="ECO:0000313" key="2">
    <source>
        <dbReference type="Proteomes" id="UP001233172"/>
    </source>
</evidence>
<dbReference type="EMBL" id="JASAOG010000003">
    <property type="protein sequence ID" value="KAK0069322.1"/>
    <property type="molecule type" value="Genomic_DNA"/>
</dbReference>
<protein>
    <submittedName>
        <fullName evidence="1">Uncharacterized protein</fullName>
    </submittedName>
</protein>